<dbReference type="SUPFAM" id="SSF161098">
    <property type="entry name" value="MetI-like"/>
    <property type="match status" value="1"/>
</dbReference>
<gene>
    <name evidence="8" type="ORF">GC098_02870</name>
</gene>
<feature type="transmembrane region" description="Helical" evidence="6">
    <location>
        <begin position="251"/>
        <end position="271"/>
    </location>
</feature>
<reference evidence="8 9" key="1">
    <citation type="submission" date="2019-10" db="EMBL/GenBank/DDBJ databases">
        <title>Description of Paenibacillus terrestris sp. nov.</title>
        <authorList>
            <person name="Carlier A."/>
            <person name="Qi S."/>
        </authorList>
    </citation>
    <scope>NUCLEOTIDE SEQUENCE [LARGE SCALE GENOMIC DNA]</scope>
    <source>
        <strain evidence="8 9">LMG 31458</strain>
    </source>
</reference>
<dbReference type="InterPro" id="IPR000515">
    <property type="entry name" value="MetI-like"/>
</dbReference>
<comment type="similarity">
    <text evidence="6">Belongs to the binding-protein-dependent transport system permease family.</text>
</comment>
<feature type="transmembrane region" description="Helical" evidence="6">
    <location>
        <begin position="65"/>
        <end position="85"/>
    </location>
</feature>
<keyword evidence="5 6" id="KW-0472">Membrane</keyword>
<evidence type="ECO:0000256" key="4">
    <source>
        <dbReference type="ARBA" id="ARBA00022989"/>
    </source>
</evidence>
<keyword evidence="2 6" id="KW-0813">Transport</keyword>
<dbReference type="Proteomes" id="UP000616779">
    <property type="component" value="Unassembled WGS sequence"/>
</dbReference>
<comment type="subcellular location">
    <subcellularLocation>
        <location evidence="6">Cell membrane</location>
        <topology evidence="6">Multi-pass membrane protein</topology>
    </subcellularLocation>
    <subcellularLocation>
        <location evidence="1">Membrane</location>
        <topology evidence="1">Multi-pass membrane protein</topology>
    </subcellularLocation>
</comment>
<sequence length="285" mass="32201">MLAPGLIYLLVFKYVPMLGSVIAFQDYNIFDGFWKSPWVGMQWFYQLLTYPNFKRLFVNTLVISFYQLIFSFPAPIILACLLNELRLGVFKRLTQTILYLPHFLSWTLIFGLSYMMLSTQVGLINQFIADLGFQKINFLGDPKYFRGTIILSGIWKEMGWSSIIFLAALAGIDSSLYEAAKIDGAGRWKQFTNITFPGLIPAIMILLLLKTGHILDLGFEHIYVYLTPISFQVGDVLDTFSYRAGIIGGQYSFTTAIGLFKSVVGLLMLMITNKISNATTGNGLY</sequence>
<dbReference type="EMBL" id="WHOA01000019">
    <property type="protein sequence ID" value="NOU70387.1"/>
    <property type="molecule type" value="Genomic_DNA"/>
</dbReference>
<comment type="caution">
    <text evidence="8">The sequence shown here is derived from an EMBL/GenBank/DDBJ whole genome shotgun (WGS) entry which is preliminary data.</text>
</comment>
<dbReference type="PANTHER" id="PTHR43496:SF1">
    <property type="entry name" value="POLYGALACTURONAN_RHAMNOGALACTURONAN TRANSPORT SYSTEM PERMEASE PROTEIN YTEP"/>
    <property type="match status" value="1"/>
</dbReference>
<dbReference type="Pfam" id="PF00528">
    <property type="entry name" value="BPD_transp_1"/>
    <property type="match status" value="1"/>
</dbReference>
<keyword evidence="9" id="KW-1185">Reference proteome</keyword>
<evidence type="ECO:0000256" key="5">
    <source>
        <dbReference type="ARBA" id="ARBA00023136"/>
    </source>
</evidence>
<accession>A0ABX1XPB6</accession>
<evidence type="ECO:0000256" key="1">
    <source>
        <dbReference type="ARBA" id="ARBA00004141"/>
    </source>
</evidence>
<evidence type="ECO:0000256" key="2">
    <source>
        <dbReference type="ARBA" id="ARBA00022448"/>
    </source>
</evidence>
<keyword evidence="3 6" id="KW-0812">Transmembrane</keyword>
<proteinExistence type="inferred from homology"/>
<evidence type="ECO:0000259" key="7">
    <source>
        <dbReference type="PROSITE" id="PS50928"/>
    </source>
</evidence>
<keyword evidence="4 6" id="KW-1133">Transmembrane helix</keyword>
<dbReference type="PANTHER" id="PTHR43496">
    <property type="entry name" value="PROTEIN LPLB"/>
    <property type="match status" value="1"/>
</dbReference>
<evidence type="ECO:0000313" key="9">
    <source>
        <dbReference type="Proteomes" id="UP000616779"/>
    </source>
</evidence>
<dbReference type="InterPro" id="IPR035906">
    <property type="entry name" value="MetI-like_sf"/>
</dbReference>
<feature type="transmembrane region" description="Helical" evidence="6">
    <location>
        <begin position="6"/>
        <end position="24"/>
    </location>
</feature>
<dbReference type="PROSITE" id="PS50928">
    <property type="entry name" value="ABC_TM1"/>
    <property type="match status" value="1"/>
</dbReference>
<evidence type="ECO:0000313" key="8">
    <source>
        <dbReference type="EMBL" id="NOU70387.1"/>
    </source>
</evidence>
<name>A0ABX1XPB6_9BACL</name>
<feature type="transmembrane region" description="Helical" evidence="6">
    <location>
        <begin position="191"/>
        <end position="209"/>
    </location>
</feature>
<organism evidence="8 9">
    <name type="scientific">Paenibacillus phytorum</name>
    <dbReference type="NCBI Taxonomy" id="2654977"/>
    <lineage>
        <taxon>Bacteria</taxon>
        <taxon>Bacillati</taxon>
        <taxon>Bacillota</taxon>
        <taxon>Bacilli</taxon>
        <taxon>Bacillales</taxon>
        <taxon>Paenibacillaceae</taxon>
        <taxon>Paenibacillus</taxon>
    </lineage>
</organism>
<dbReference type="CDD" id="cd06261">
    <property type="entry name" value="TM_PBP2"/>
    <property type="match status" value="1"/>
</dbReference>
<protein>
    <submittedName>
        <fullName evidence="8">ABC transporter permease subunit</fullName>
    </submittedName>
</protein>
<feature type="domain" description="ABC transmembrane type-1" evidence="7">
    <location>
        <begin position="57"/>
        <end position="272"/>
    </location>
</feature>
<feature type="transmembrane region" description="Helical" evidence="6">
    <location>
        <begin position="97"/>
        <end position="117"/>
    </location>
</feature>
<feature type="transmembrane region" description="Helical" evidence="6">
    <location>
        <begin position="160"/>
        <end position="179"/>
    </location>
</feature>
<evidence type="ECO:0000256" key="6">
    <source>
        <dbReference type="RuleBase" id="RU363032"/>
    </source>
</evidence>
<evidence type="ECO:0000256" key="3">
    <source>
        <dbReference type="ARBA" id="ARBA00022692"/>
    </source>
</evidence>
<dbReference type="Gene3D" id="1.10.3720.10">
    <property type="entry name" value="MetI-like"/>
    <property type="match status" value="1"/>
</dbReference>